<dbReference type="Gene3D" id="1.10.150.130">
    <property type="match status" value="1"/>
</dbReference>
<dbReference type="GO" id="GO:0006310">
    <property type="term" value="P:DNA recombination"/>
    <property type="evidence" value="ECO:0007669"/>
    <property type="project" value="UniProtKB-KW"/>
</dbReference>
<feature type="domain" description="Core-binding (CB)" evidence="6">
    <location>
        <begin position="28"/>
        <end position="121"/>
    </location>
</feature>
<dbReference type="PANTHER" id="PTHR30349:SF41">
    <property type="entry name" value="INTEGRASE_RECOMBINASE PROTEIN MJ0367-RELATED"/>
    <property type="match status" value="1"/>
</dbReference>
<dbReference type="InterPro" id="IPR050090">
    <property type="entry name" value="Tyrosine_recombinase_XerCD"/>
</dbReference>
<reference evidence="7 8" key="1">
    <citation type="submission" date="2019-03" db="EMBL/GenBank/DDBJ databases">
        <title>Whole genome sequence of Arthrobacter sp JH1-1.</title>
        <authorList>
            <person name="Trinh H.N."/>
        </authorList>
    </citation>
    <scope>NUCLEOTIDE SEQUENCE [LARGE SCALE GENOMIC DNA]</scope>
    <source>
        <strain evidence="7 8">JH1-1</strain>
    </source>
</reference>
<dbReference type="PROSITE" id="PS51898">
    <property type="entry name" value="TYR_RECOMBINASE"/>
    <property type="match status" value="1"/>
</dbReference>
<dbReference type="GO" id="GO:0003677">
    <property type="term" value="F:DNA binding"/>
    <property type="evidence" value="ECO:0007669"/>
    <property type="project" value="UniProtKB-UniRule"/>
</dbReference>
<name>A0A4R5K514_9MICC</name>
<dbReference type="RefSeq" id="WP_133206912.1">
    <property type="nucleotide sequence ID" value="NZ_SMRU01000052.1"/>
</dbReference>
<dbReference type="AlphaFoldDB" id="A0A4R5K514"/>
<evidence type="ECO:0000259" key="5">
    <source>
        <dbReference type="PROSITE" id="PS51898"/>
    </source>
</evidence>
<evidence type="ECO:0000313" key="8">
    <source>
        <dbReference type="Proteomes" id="UP000295511"/>
    </source>
</evidence>
<protein>
    <submittedName>
        <fullName evidence="7">Uncharacterized protein</fullName>
    </submittedName>
</protein>
<dbReference type="InterPro" id="IPR010998">
    <property type="entry name" value="Integrase_recombinase_N"/>
</dbReference>
<dbReference type="EMBL" id="SMRU01000052">
    <property type="protein sequence ID" value="TDF87513.1"/>
    <property type="molecule type" value="Genomic_DNA"/>
</dbReference>
<comment type="similarity">
    <text evidence="1">Belongs to the 'phage' integrase family.</text>
</comment>
<dbReference type="InterPro" id="IPR002104">
    <property type="entry name" value="Integrase_catalytic"/>
</dbReference>
<accession>A0A4R5K514</accession>
<dbReference type="Proteomes" id="UP000295511">
    <property type="component" value="Unassembled WGS sequence"/>
</dbReference>
<dbReference type="InterPro" id="IPR044068">
    <property type="entry name" value="CB"/>
</dbReference>
<sequence>MIPDPKYSLSKALMPDGVTERFVIVGDDDRVHISSSWLLFMADTGRSPNTIRNYGARVAWYLSWTALTTDWRAVTLSHLALWRRAVEISPVRKTNGQSSMRTAKTVGLWMVPLRSFYEWADAEGLVTTDVASRMTQMKYFAPGTAAGGEHGRRLRVLTEVLRPAGTPVEAPPEWIDDAEARQRLETLTLPTRDRFLIDLMYRTGIRAGEALSLFTADLHFGGGSRTLGCRHADPHFHVRVDNTVENNARAKGQPRLLFVDEDLVEGYIDYLLERGRILGSNDKSAHVFVNMYSHDESRGRAMSYSGVKKLIARCAKRIDFDLTGPHMLRHTLATRLVRGIGCEAQDLDVVQAILGHASIDSTRIYTHDLESAKKAALKSLATRTITLAHE</sequence>
<dbReference type="Gene3D" id="1.10.443.10">
    <property type="entry name" value="Intergrase catalytic core"/>
    <property type="match status" value="1"/>
</dbReference>
<feature type="domain" description="Tyr recombinase" evidence="5">
    <location>
        <begin position="170"/>
        <end position="378"/>
    </location>
</feature>
<dbReference type="PROSITE" id="PS51900">
    <property type="entry name" value="CB"/>
    <property type="match status" value="1"/>
</dbReference>
<evidence type="ECO:0000256" key="3">
    <source>
        <dbReference type="ARBA" id="ARBA00023172"/>
    </source>
</evidence>
<comment type="caution">
    <text evidence="7">The sequence shown here is derived from an EMBL/GenBank/DDBJ whole genome shotgun (WGS) entry which is preliminary data.</text>
</comment>
<proteinExistence type="inferred from homology"/>
<dbReference type="InterPro" id="IPR011010">
    <property type="entry name" value="DNA_brk_join_enz"/>
</dbReference>
<gene>
    <name evidence="7" type="ORF">E1809_24815</name>
</gene>
<keyword evidence="8" id="KW-1185">Reference proteome</keyword>
<evidence type="ECO:0000259" key="6">
    <source>
        <dbReference type="PROSITE" id="PS51900"/>
    </source>
</evidence>
<keyword evidence="2 4" id="KW-0238">DNA-binding</keyword>
<keyword evidence="3" id="KW-0233">DNA recombination</keyword>
<evidence type="ECO:0000256" key="2">
    <source>
        <dbReference type="ARBA" id="ARBA00023125"/>
    </source>
</evidence>
<organism evidence="7 8">
    <name type="scientific">Arthrobacter terricola</name>
    <dbReference type="NCBI Taxonomy" id="2547396"/>
    <lineage>
        <taxon>Bacteria</taxon>
        <taxon>Bacillati</taxon>
        <taxon>Actinomycetota</taxon>
        <taxon>Actinomycetes</taxon>
        <taxon>Micrococcales</taxon>
        <taxon>Micrococcaceae</taxon>
        <taxon>Arthrobacter</taxon>
    </lineage>
</organism>
<dbReference type="OrthoDB" id="9803188at2"/>
<dbReference type="GO" id="GO:0015074">
    <property type="term" value="P:DNA integration"/>
    <property type="evidence" value="ECO:0007669"/>
    <property type="project" value="InterPro"/>
</dbReference>
<evidence type="ECO:0000256" key="1">
    <source>
        <dbReference type="ARBA" id="ARBA00008857"/>
    </source>
</evidence>
<evidence type="ECO:0000256" key="4">
    <source>
        <dbReference type="PROSITE-ProRule" id="PRU01248"/>
    </source>
</evidence>
<evidence type="ECO:0000313" key="7">
    <source>
        <dbReference type="EMBL" id="TDF87513.1"/>
    </source>
</evidence>
<dbReference type="InterPro" id="IPR013762">
    <property type="entry name" value="Integrase-like_cat_sf"/>
</dbReference>
<dbReference type="SUPFAM" id="SSF56349">
    <property type="entry name" value="DNA breaking-rejoining enzymes"/>
    <property type="match status" value="1"/>
</dbReference>
<dbReference type="PANTHER" id="PTHR30349">
    <property type="entry name" value="PHAGE INTEGRASE-RELATED"/>
    <property type="match status" value="1"/>
</dbReference>
<dbReference type="Pfam" id="PF00589">
    <property type="entry name" value="Phage_integrase"/>
    <property type="match status" value="1"/>
</dbReference>